<evidence type="ECO:0000256" key="3">
    <source>
        <dbReference type="PROSITE-ProRule" id="PRU00023"/>
    </source>
</evidence>
<dbReference type="PANTHER" id="PTHR24173:SF74">
    <property type="entry name" value="ANKYRIN REPEAT DOMAIN-CONTAINING PROTEIN 16"/>
    <property type="match status" value="1"/>
</dbReference>
<protein>
    <submittedName>
        <fullName evidence="4">Ankyrin repeat-containing domain protein</fullName>
    </submittedName>
</protein>
<dbReference type="InterPro" id="IPR036770">
    <property type="entry name" value="Ankyrin_rpt-contain_sf"/>
</dbReference>
<proteinExistence type="predicted"/>
<keyword evidence="5" id="KW-1185">Reference proteome</keyword>
<comment type="caution">
    <text evidence="4">The sequence shown here is derived from an EMBL/GenBank/DDBJ whole genome shotgun (WGS) entry which is preliminary data.</text>
</comment>
<dbReference type="PROSITE" id="PS50088">
    <property type="entry name" value="ANK_REPEAT"/>
    <property type="match status" value="2"/>
</dbReference>
<evidence type="ECO:0000256" key="1">
    <source>
        <dbReference type="ARBA" id="ARBA00022737"/>
    </source>
</evidence>
<reference evidence="4" key="2">
    <citation type="submission" date="2023-05" db="EMBL/GenBank/DDBJ databases">
        <authorList>
            <consortium name="Lawrence Berkeley National Laboratory"/>
            <person name="Steindorff A."/>
            <person name="Hensen N."/>
            <person name="Bonometti L."/>
            <person name="Westerberg I."/>
            <person name="Brannstrom I.O."/>
            <person name="Guillou S."/>
            <person name="Cros-Aarteil S."/>
            <person name="Calhoun S."/>
            <person name="Haridas S."/>
            <person name="Kuo A."/>
            <person name="Mondo S."/>
            <person name="Pangilinan J."/>
            <person name="Riley R."/>
            <person name="Labutti K."/>
            <person name="Andreopoulos B."/>
            <person name="Lipzen A."/>
            <person name="Chen C."/>
            <person name="Yanf M."/>
            <person name="Daum C."/>
            <person name="Ng V."/>
            <person name="Clum A."/>
            <person name="Ohm R."/>
            <person name="Martin F."/>
            <person name="Silar P."/>
            <person name="Natvig D."/>
            <person name="Lalanne C."/>
            <person name="Gautier V."/>
            <person name="Ament-Velasquez S.L."/>
            <person name="Kruys A."/>
            <person name="Hutchinson M.I."/>
            <person name="Powell A.J."/>
            <person name="Barry K."/>
            <person name="Miller A.N."/>
            <person name="Grigoriev I.V."/>
            <person name="Debuchy R."/>
            <person name="Gladieux P."/>
            <person name="Thoren M.H."/>
            <person name="Johannesson H."/>
        </authorList>
    </citation>
    <scope>NUCLEOTIDE SEQUENCE</scope>
    <source>
        <strain evidence="4">CBS 892.96</strain>
    </source>
</reference>
<dbReference type="AlphaFoldDB" id="A0AAN6W1P9"/>
<evidence type="ECO:0000313" key="4">
    <source>
        <dbReference type="EMBL" id="KAK4173794.1"/>
    </source>
</evidence>
<feature type="repeat" description="ANK" evidence="3">
    <location>
        <begin position="164"/>
        <end position="189"/>
    </location>
</feature>
<dbReference type="Gene3D" id="1.25.40.20">
    <property type="entry name" value="Ankyrin repeat-containing domain"/>
    <property type="match status" value="1"/>
</dbReference>
<dbReference type="PANTHER" id="PTHR24173">
    <property type="entry name" value="ANKYRIN REPEAT CONTAINING"/>
    <property type="match status" value="1"/>
</dbReference>
<reference evidence="4" key="1">
    <citation type="journal article" date="2023" name="Mol. Phylogenet. Evol.">
        <title>Genome-scale phylogeny and comparative genomics of the fungal order Sordariales.</title>
        <authorList>
            <person name="Hensen N."/>
            <person name="Bonometti L."/>
            <person name="Westerberg I."/>
            <person name="Brannstrom I.O."/>
            <person name="Guillou S."/>
            <person name="Cros-Aarteil S."/>
            <person name="Calhoun S."/>
            <person name="Haridas S."/>
            <person name="Kuo A."/>
            <person name="Mondo S."/>
            <person name="Pangilinan J."/>
            <person name="Riley R."/>
            <person name="LaButti K."/>
            <person name="Andreopoulos B."/>
            <person name="Lipzen A."/>
            <person name="Chen C."/>
            <person name="Yan M."/>
            <person name="Daum C."/>
            <person name="Ng V."/>
            <person name="Clum A."/>
            <person name="Steindorff A."/>
            <person name="Ohm R.A."/>
            <person name="Martin F."/>
            <person name="Silar P."/>
            <person name="Natvig D.O."/>
            <person name="Lalanne C."/>
            <person name="Gautier V."/>
            <person name="Ament-Velasquez S.L."/>
            <person name="Kruys A."/>
            <person name="Hutchinson M.I."/>
            <person name="Powell A.J."/>
            <person name="Barry K."/>
            <person name="Miller A.N."/>
            <person name="Grigoriev I.V."/>
            <person name="Debuchy R."/>
            <person name="Gladieux P."/>
            <person name="Hiltunen Thoren M."/>
            <person name="Johannesson H."/>
        </authorList>
    </citation>
    <scope>NUCLEOTIDE SEQUENCE</scope>
    <source>
        <strain evidence="4">CBS 892.96</strain>
    </source>
</reference>
<feature type="repeat" description="ANK" evidence="3">
    <location>
        <begin position="203"/>
        <end position="235"/>
    </location>
</feature>
<dbReference type="EMBL" id="MU866319">
    <property type="protein sequence ID" value="KAK4173794.1"/>
    <property type="molecule type" value="Genomic_DNA"/>
</dbReference>
<dbReference type="Proteomes" id="UP001302321">
    <property type="component" value="Unassembled WGS sequence"/>
</dbReference>
<keyword evidence="2 3" id="KW-0040">ANK repeat</keyword>
<dbReference type="SUPFAM" id="SSF48403">
    <property type="entry name" value="Ankyrin repeat"/>
    <property type="match status" value="1"/>
</dbReference>
<keyword evidence="1" id="KW-0677">Repeat</keyword>
<dbReference type="PROSITE" id="PS50297">
    <property type="entry name" value="ANK_REP_REGION"/>
    <property type="match status" value="2"/>
</dbReference>
<name>A0AAN6W1P9_9PEZI</name>
<evidence type="ECO:0000256" key="2">
    <source>
        <dbReference type="ARBA" id="ARBA00023043"/>
    </source>
</evidence>
<dbReference type="Pfam" id="PF12796">
    <property type="entry name" value="Ank_2"/>
    <property type="match status" value="1"/>
</dbReference>
<dbReference type="SMART" id="SM00248">
    <property type="entry name" value="ANK"/>
    <property type="match status" value="3"/>
</dbReference>
<accession>A0AAN6W1P9</accession>
<evidence type="ECO:0000313" key="5">
    <source>
        <dbReference type="Proteomes" id="UP001302321"/>
    </source>
</evidence>
<dbReference type="InterPro" id="IPR002110">
    <property type="entry name" value="Ankyrin_rpt"/>
</dbReference>
<sequence length="298" mass="33652">MDMESAKESLLSRFGPNLEVWPDDTVAIGQTLGTELSPEESHEVLAIICVRYLLQSGWADHHDIRALVQDGDADENSEEEEEEHDTRVTADEFASLRLHFPSIAYAAQRWMVHVAKTCDNNHTLPSHLVSVLDDFLFGNPKHFNAWVDLEWRLYEMGDWVTTGHGITALHVAARYGWRQYLALLLERSAMNTELDIDAVDFASKQTPLFFAAKYGHAVCVKVLADAGANLEIKNCNKVNVLRQAISRNHIAVVKVLLEFGIDHMRQEGDRDDHPELRRACENGQVEIVEASLPWLKGD</sequence>
<gene>
    <name evidence="4" type="ORF">QBC36DRAFT_335054</name>
</gene>
<organism evidence="4 5">
    <name type="scientific">Triangularia setosa</name>
    <dbReference type="NCBI Taxonomy" id="2587417"/>
    <lineage>
        <taxon>Eukaryota</taxon>
        <taxon>Fungi</taxon>
        <taxon>Dikarya</taxon>
        <taxon>Ascomycota</taxon>
        <taxon>Pezizomycotina</taxon>
        <taxon>Sordariomycetes</taxon>
        <taxon>Sordariomycetidae</taxon>
        <taxon>Sordariales</taxon>
        <taxon>Podosporaceae</taxon>
        <taxon>Triangularia</taxon>
    </lineage>
</organism>